<dbReference type="Proteomes" id="UP000028990">
    <property type="component" value="Unassembled WGS sequence"/>
</dbReference>
<keyword evidence="10" id="KW-1185">Reference proteome</keyword>
<evidence type="ECO:0000256" key="6">
    <source>
        <dbReference type="ARBA" id="ARBA00023002"/>
    </source>
</evidence>
<gene>
    <name evidence="9" type="ORF">H920_07021</name>
</gene>
<reference evidence="9 10" key="1">
    <citation type="submission" date="2013-11" db="EMBL/GenBank/DDBJ databases">
        <title>The Damaraland mole rat (Fukomys damarensis) genome and evolution of African mole rats.</title>
        <authorList>
            <person name="Gladyshev V.N."/>
            <person name="Fang X."/>
        </authorList>
    </citation>
    <scope>NUCLEOTIDE SEQUENCE [LARGE SCALE GENOMIC DNA]</scope>
    <source>
        <tissue evidence="9">Liver</tissue>
    </source>
</reference>
<dbReference type="GO" id="GO:0016712">
    <property type="term" value="F:oxidoreductase activity, acting on paired donors, with incorporation or reduction of molecular oxygen, reduced flavin or flavoprotein as one donor, and incorporation of one atom of oxygen"/>
    <property type="evidence" value="ECO:0007669"/>
    <property type="project" value="TreeGrafter"/>
</dbReference>
<keyword evidence="5" id="KW-0492">Microsome</keyword>
<dbReference type="GO" id="GO:0005506">
    <property type="term" value="F:iron ion binding"/>
    <property type="evidence" value="ECO:0007669"/>
    <property type="project" value="InterPro"/>
</dbReference>
<dbReference type="GO" id="GO:0006805">
    <property type="term" value="P:xenobiotic metabolic process"/>
    <property type="evidence" value="ECO:0007669"/>
    <property type="project" value="TreeGrafter"/>
</dbReference>
<dbReference type="InterPro" id="IPR050182">
    <property type="entry name" value="Cytochrome_P450_fam2"/>
</dbReference>
<dbReference type="GO" id="GO:0020037">
    <property type="term" value="F:heme binding"/>
    <property type="evidence" value="ECO:0007669"/>
    <property type="project" value="InterPro"/>
</dbReference>
<dbReference type="GO" id="GO:0005737">
    <property type="term" value="C:cytoplasm"/>
    <property type="evidence" value="ECO:0007669"/>
    <property type="project" value="TreeGrafter"/>
</dbReference>
<proteinExistence type="inferred from homology"/>
<dbReference type="PANTHER" id="PTHR24300:SF177">
    <property type="entry name" value="CYTOCHROME P450 2J2"/>
    <property type="match status" value="1"/>
</dbReference>
<evidence type="ECO:0000256" key="4">
    <source>
        <dbReference type="ARBA" id="ARBA00022824"/>
    </source>
</evidence>
<comment type="similarity">
    <text evidence="2">Belongs to the cytochrome P450 family.</text>
</comment>
<evidence type="ECO:0000313" key="9">
    <source>
        <dbReference type="EMBL" id="KFO31635.1"/>
    </source>
</evidence>
<dbReference type="InterPro" id="IPR036396">
    <property type="entry name" value="Cyt_P450_sf"/>
</dbReference>
<sequence>MLRNFSLGKKTIEERIQEEAHHLAEVIAKEKGQTFNPYFKINNAISNIICSIIFGERFDYQDAEFQELLRLLDEVTHLEASPMCQILLSPRPVPVMSVLVPVGPSTAYLSSSDDSSGSRSDGPSSCDTSSCCQTLPTTSVIRDCHTKHVADHPPPD</sequence>
<dbReference type="Pfam" id="PF00067">
    <property type="entry name" value="p450"/>
    <property type="match status" value="1"/>
</dbReference>
<dbReference type="GO" id="GO:0006082">
    <property type="term" value="P:organic acid metabolic process"/>
    <property type="evidence" value="ECO:0007669"/>
    <property type="project" value="TreeGrafter"/>
</dbReference>
<name>A0A091DMZ5_FUKDA</name>
<dbReference type="SUPFAM" id="SSF48264">
    <property type="entry name" value="Cytochrome P450"/>
    <property type="match status" value="1"/>
</dbReference>
<feature type="region of interest" description="Disordered" evidence="8">
    <location>
        <begin position="110"/>
        <end position="131"/>
    </location>
</feature>
<dbReference type="PANTHER" id="PTHR24300">
    <property type="entry name" value="CYTOCHROME P450 508A4-RELATED"/>
    <property type="match status" value="1"/>
</dbReference>
<evidence type="ECO:0000256" key="2">
    <source>
        <dbReference type="ARBA" id="ARBA00010617"/>
    </source>
</evidence>
<keyword evidence="3" id="KW-0479">Metal-binding</keyword>
<feature type="compositionally biased region" description="Low complexity" evidence="8">
    <location>
        <begin position="110"/>
        <end position="127"/>
    </location>
</feature>
<dbReference type="InterPro" id="IPR001128">
    <property type="entry name" value="Cyt_P450"/>
</dbReference>
<keyword evidence="4" id="KW-0256">Endoplasmic reticulum</keyword>
<comment type="subcellular location">
    <subcellularLocation>
        <location evidence="1">Microsome membrane</location>
    </subcellularLocation>
</comment>
<evidence type="ECO:0000256" key="3">
    <source>
        <dbReference type="ARBA" id="ARBA00022723"/>
    </source>
</evidence>
<dbReference type="AlphaFoldDB" id="A0A091DMZ5"/>
<evidence type="ECO:0000313" key="10">
    <source>
        <dbReference type="Proteomes" id="UP000028990"/>
    </source>
</evidence>
<accession>A0A091DMZ5</accession>
<evidence type="ECO:0000256" key="7">
    <source>
        <dbReference type="ARBA" id="ARBA00023004"/>
    </source>
</evidence>
<keyword evidence="7" id="KW-0408">Iron</keyword>
<protein>
    <submittedName>
        <fullName evidence="9">Cytochrome P450 2J2</fullName>
    </submittedName>
</protein>
<keyword evidence="6" id="KW-0560">Oxidoreductase</keyword>
<evidence type="ECO:0000256" key="5">
    <source>
        <dbReference type="ARBA" id="ARBA00022848"/>
    </source>
</evidence>
<evidence type="ECO:0000256" key="1">
    <source>
        <dbReference type="ARBA" id="ARBA00004524"/>
    </source>
</evidence>
<dbReference type="Gene3D" id="1.10.630.10">
    <property type="entry name" value="Cytochrome P450"/>
    <property type="match status" value="1"/>
</dbReference>
<organism evidence="9 10">
    <name type="scientific">Fukomys damarensis</name>
    <name type="common">Damaraland mole rat</name>
    <name type="synonym">Cryptomys damarensis</name>
    <dbReference type="NCBI Taxonomy" id="885580"/>
    <lineage>
        <taxon>Eukaryota</taxon>
        <taxon>Metazoa</taxon>
        <taxon>Chordata</taxon>
        <taxon>Craniata</taxon>
        <taxon>Vertebrata</taxon>
        <taxon>Euteleostomi</taxon>
        <taxon>Mammalia</taxon>
        <taxon>Eutheria</taxon>
        <taxon>Euarchontoglires</taxon>
        <taxon>Glires</taxon>
        <taxon>Rodentia</taxon>
        <taxon>Hystricomorpha</taxon>
        <taxon>Bathyergidae</taxon>
        <taxon>Fukomys</taxon>
    </lineage>
</organism>
<evidence type="ECO:0000256" key="8">
    <source>
        <dbReference type="SAM" id="MobiDB-lite"/>
    </source>
</evidence>
<dbReference type="EMBL" id="KN122257">
    <property type="protein sequence ID" value="KFO31635.1"/>
    <property type="molecule type" value="Genomic_DNA"/>
</dbReference>